<dbReference type="Proteomes" id="UP000663935">
    <property type="component" value="Chromosome"/>
</dbReference>
<protein>
    <submittedName>
        <fullName evidence="1">Uncharacterized protein</fullName>
    </submittedName>
</protein>
<organism evidence="1 2">
    <name type="scientific">Polaribacter batillariae</name>
    <dbReference type="NCBI Taxonomy" id="2808900"/>
    <lineage>
        <taxon>Bacteria</taxon>
        <taxon>Pseudomonadati</taxon>
        <taxon>Bacteroidota</taxon>
        <taxon>Flavobacteriia</taxon>
        <taxon>Flavobacteriales</taxon>
        <taxon>Flavobacteriaceae</taxon>
    </lineage>
</organism>
<dbReference type="RefSeq" id="WP_207972468.1">
    <property type="nucleotide sequence ID" value="NZ_CP071795.1"/>
</dbReference>
<proteinExistence type="predicted"/>
<accession>A0ABX7SVP9</accession>
<sequence length="134" mass="15777">MVQKLITDIKKIDYNAISKMPVELNEISLSKPAIVKLPNYFEGFGLRFGGGSAKTNLQKRKLEKKKNIPEVILKEFGDYFFFTELKIPKEKYHHFITYCSYKGLFELHKKKETLKIIRLLKSESIQYLKTLKKE</sequence>
<dbReference type="EMBL" id="CP071795">
    <property type="protein sequence ID" value="QTD38334.1"/>
    <property type="molecule type" value="Genomic_DNA"/>
</dbReference>
<evidence type="ECO:0000313" key="1">
    <source>
        <dbReference type="EMBL" id="QTD38334.1"/>
    </source>
</evidence>
<reference evidence="1 2" key="1">
    <citation type="submission" date="2021-03" db="EMBL/GenBank/DDBJ databases">
        <title>Complete genome of Polaribacter_sp.G4M1.</title>
        <authorList>
            <person name="Jeong S.W."/>
            <person name="Bae J.W."/>
        </authorList>
    </citation>
    <scope>NUCLEOTIDE SEQUENCE [LARGE SCALE GENOMIC DNA]</scope>
    <source>
        <strain evidence="1 2">G4M1</strain>
    </source>
</reference>
<name>A0ABX7SVP9_9FLAO</name>
<evidence type="ECO:0000313" key="2">
    <source>
        <dbReference type="Proteomes" id="UP000663935"/>
    </source>
</evidence>
<gene>
    <name evidence="1" type="ORF">JL193_03275</name>
</gene>
<keyword evidence="2" id="KW-1185">Reference proteome</keyword>